<keyword evidence="3" id="KW-1185">Reference proteome</keyword>
<dbReference type="PROSITE" id="PS51257">
    <property type="entry name" value="PROKAR_LIPOPROTEIN"/>
    <property type="match status" value="1"/>
</dbReference>
<dbReference type="Proteomes" id="UP000199328">
    <property type="component" value="Unassembled WGS sequence"/>
</dbReference>
<dbReference type="Gene3D" id="3.30.160.150">
    <property type="entry name" value="Lipoprotein like domain"/>
    <property type="match status" value="1"/>
</dbReference>
<protein>
    <submittedName>
        <fullName evidence="2">LPS-assembly lipoprotein</fullName>
    </submittedName>
</protein>
<dbReference type="InterPro" id="IPR007485">
    <property type="entry name" value="LPS_assembly_LptE"/>
</dbReference>
<dbReference type="STRING" id="990712.SAMN05216257_104181"/>
<dbReference type="InterPro" id="IPR006311">
    <property type="entry name" value="TAT_signal"/>
</dbReference>
<dbReference type="GO" id="GO:0019867">
    <property type="term" value="C:outer membrane"/>
    <property type="evidence" value="ECO:0007669"/>
    <property type="project" value="InterPro"/>
</dbReference>
<dbReference type="GO" id="GO:0043165">
    <property type="term" value="P:Gram-negative-bacterium-type cell outer membrane assembly"/>
    <property type="evidence" value="ECO:0007669"/>
    <property type="project" value="InterPro"/>
</dbReference>
<dbReference type="OrthoDB" id="7629596at2"/>
<evidence type="ECO:0000313" key="2">
    <source>
        <dbReference type="EMBL" id="SDK72022.1"/>
    </source>
</evidence>
<reference evidence="3" key="1">
    <citation type="submission" date="2016-10" db="EMBL/GenBank/DDBJ databases">
        <authorList>
            <person name="Varghese N."/>
            <person name="Submissions S."/>
        </authorList>
    </citation>
    <scope>NUCLEOTIDE SEQUENCE [LARGE SCALE GENOMIC DNA]</scope>
    <source>
        <strain evidence="3">CGMCC 1.10789</strain>
    </source>
</reference>
<dbReference type="Pfam" id="PF04390">
    <property type="entry name" value="LptE"/>
    <property type="match status" value="1"/>
</dbReference>
<accession>A0A1G9E7B5</accession>
<evidence type="ECO:0000256" key="1">
    <source>
        <dbReference type="SAM" id="SignalP"/>
    </source>
</evidence>
<feature type="chain" id="PRO_5011512510" evidence="1">
    <location>
        <begin position="30"/>
        <end position="161"/>
    </location>
</feature>
<feature type="signal peptide" evidence="1">
    <location>
        <begin position="1"/>
        <end position="29"/>
    </location>
</feature>
<dbReference type="RefSeq" id="WP_092500400.1">
    <property type="nucleotide sequence ID" value="NZ_FNFV01000004.1"/>
</dbReference>
<name>A0A1G9E7B5_9RHOB</name>
<dbReference type="PROSITE" id="PS51318">
    <property type="entry name" value="TAT"/>
    <property type="match status" value="1"/>
</dbReference>
<gene>
    <name evidence="2" type="ORF">SAMN05216257_104181</name>
</gene>
<organism evidence="2 3">
    <name type="scientific">Meinhardsimonia xiamenensis</name>
    <dbReference type="NCBI Taxonomy" id="990712"/>
    <lineage>
        <taxon>Bacteria</taxon>
        <taxon>Pseudomonadati</taxon>
        <taxon>Pseudomonadota</taxon>
        <taxon>Alphaproteobacteria</taxon>
        <taxon>Rhodobacterales</taxon>
        <taxon>Paracoccaceae</taxon>
        <taxon>Meinhardsimonia</taxon>
    </lineage>
</organism>
<proteinExistence type="predicted"/>
<sequence>MSWFDRRRALAGLAALALAAGCGFRPAYAPGGKGTALEGQVKADDPTNRDGFLLVEALERRLGVPRNPRYRLSYSLSISSSGLGINSSASTTRYHLVGKLSYTLRDAATGETLDSGEVESFTAYSTTAAAIADDAAATGARERLITILADKLVARLLTAPL</sequence>
<dbReference type="AlphaFoldDB" id="A0A1G9E7B5"/>
<evidence type="ECO:0000313" key="3">
    <source>
        <dbReference type="Proteomes" id="UP000199328"/>
    </source>
</evidence>
<keyword evidence="1" id="KW-0732">Signal</keyword>
<keyword evidence="2" id="KW-0449">Lipoprotein</keyword>
<dbReference type="EMBL" id="FNFV01000004">
    <property type="protein sequence ID" value="SDK72022.1"/>
    <property type="molecule type" value="Genomic_DNA"/>
</dbReference>